<dbReference type="Gene3D" id="1.20.120.1760">
    <property type="match status" value="1"/>
</dbReference>
<sequence>MSGMASWRKEIALKITNPVINLLAKTGLTPNMVTIIGFVITLVAAVIIVNGNLLLAGIVMLLAGVFDMLDGALARRTGRVTRFGAVLDSTLDRVSEAAILIGVCAFYSQNGQTTEVVLAVITLTLSLLVSYIRARAEAMGLEGKEGFFTRPERVVALAIGMMLNILVPVLVLVSVLSLITVIQRLANVYRQTKL</sequence>
<dbReference type="PROSITE" id="PS00379">
    <property type="entry name" value="CDP_ALCOHOL_P_TRANSF"/>
    <property type="match status" value="1"/>
</dbReference>
<dbReference type="Proteomes" id="UP000249146">
    <property type="component" value="Unassembled WGS sequence"/>
</dbReference>
<dbReference type="EMBL" id="QGLD01000009">
    <property type="protein sequence ID" value="RAL70523.1"/>
    <property type="molecule type" value="Genomic_DNA"/>
</dbReference>
<organism evidence="4 7">
    <name type="scientific">Dehalococcoides mccartyi</name>
    <dbReference type="NCBI Taxonomy" id="61435"/>
    <lineage>
        <taxon>Bacteria</taxon>
        <taxon>Bacillati</taxon>
        <taxon>Chloroflexota</taxon>
        <taxon>Dehalococcoidia</taxon>
        <taxon>Dehalococcoidales</taxon>
        <taxon>Dehalococcoidaceae</taxon>
        <taxon>Dehalococcoides</taxon>
    </lineage>
</organism>
<keyword evidence="3" id="KW-0472">Membrane</keyword>
<keyword evidence="3" id="KW-1133">Transmembrane helix</keyword>
<reference evidence="6 7" key="1">
    <citation type="submission" date="2018-05" db="EMBL/GenBank/DDBJ databases">
        <title>Draft genome sequences of Dehalococcoides mccartyi strains RC and KS.</title>
        <authorList>
            <person name="Higgins S.A."/>
            <person name="Padilla-Crespo E."/>
            <person name="Loeffler F.E."/>
        </authorList>
    </citation>
    <scope>NUCLEOTIDE SEQUENCE [LARGE SCALE GENOMIC DNA]</scope>
    <source>
        <strain evidence="5 6">KS</strain>
        <strain evidence="4 7">RC</strain>
    </source>
</reference>
<evidence type="ECO:0000313" key="6">
    <source>
        <dbReference type="Proteomes" id="UP000248786"/>
    </source>
</evidence>
<gene>
    <name evidence="5" type="ORF">C1G86_0889</name>
    <name evidence="4" type="ORF">C1G87_0863</name>
</gene>
<proteinExistence type="inferred from homology"/>
<keyword evidence="3" id="KW-0812">Transmembrane</keyword>
<feature type="transmembrane region" description="Helical" evidence="3">
    <location>
        <begin position="154"/>
        <end position="182"/>
    </location>
</feature>
<dbReference type="Pfam" id="PF01066">
    <property type="entry name" value="CDP-OH_P_transf"/>
    <property type="match status" value="1"/>
</dbReference>
<dbReference type="GO" id="GO:0008444">
    <property type="term" value="F:CDP-diacylglycerol-glycerol-3-phosphate 3-phosphatidyltransferase activity"/>
    <property type="evidence" value="ECO:0007669"/>
    <property type="project" value="UniProtKB-EC"/>
</dbReference>
<dbReference type="GO" id="GO:0008654">
    <property type="term" value="P:phospholipid biosynthetic process"/>
    <property type="evidence" value="ECO:0007669"/>
    <property type="project" value="InterPro"/>
</dbReference>
<dbReference type="EC" id="2.7.8.5" evidence="4"/>
<dbReference type="InterPro" id="IPR043130">
    <property type="entry name" value="CDP-OH_PTrfase_TM_dom"/>
</dbReference>
<keyword evidence="1 2" id="KW-0808">Transferase</keyword>
<name>A0A1S7AUK7_9CHLR</name>
<evidence type="ECO:0000313" key="4">
    <source>
        <dbReference type="EMBL" id="RAL69758.1"/>
    </source>
</evidence>
<feature type="transmembrane region" description="Helical" evidence="3">
    <location>
        <begin position="35"/>
        <end position="66"/>
    </location>
</feature>
<evidence type="ECO:0000313" key="7">
    <source>
        <dbReference type="Proteomes" id="UP000249146"/>
    </source>
</evidence>
<evidence type="ECO:0000256" key="1">
    <source>
        <dbReference type="ARBA" id="ARBA00022679"/>
    </source>
</evidence>
<dbReference type="InterPro" id="IPR000462">
    <property type="entry name" value="CDP-OH_P_trans"/>
</dbReference>
<evidence type="ECO:0000256" key="2">
    <source>
        <dbReference type="RuleBase" id="RU003750"/>
    </source>
</evidence>
<feature type="transmembrane region" description="Helical" evidence="3">
    <location>
        <begin position="116"/>
        <end position="134"/>
    </location>
</feature>
<dbReference type="GO" id="GO:0016020">
    <property type="term" value="C:membrane"/>
    <property type="evidence" value="ECO:0007669"/>
    <property type="project" value="InterPro"/>
</dbReference>
<dbReference type="InterPro" id="IPR048254">
    <property type="entry name" value="CDP_ALCOHOL_P_TRANSF_CS"/>
</dbReference>
<comment type="similarity">
    <text evidence="2">Belongs to the CDP-alcohol phosphatidyltransferase class-I family.</text>
</comment>
<dbReference type="AlphaFoldDB" id="A0A1S7AUK7"/>
<dbReference type="EMBL" id="QGLC01000009">
    <property type="protein sequence ID" value="RAL69758.1"/>
    <property type="molecule type" value="Genomic_DNA"/>
</dbReference>
<comment type="caution">
    <text evidence="4">The sequence shown here is derived from an EMBL/GenBank/DDBJ whole genome shotgun (WGS) entry which is preliminary data.</text>
</comment>
<dbReference type="Proteomes" id="UP000248786">
    <property type="component" value="Unassembled WGS sequence"/>
</dbReference>
<protein>
    <submittedName>
        <fullName evidence="4">CDP-diacylglycerol--glycerol-3-phosphate 3-phosphatidyltransferase</fullName>
        <ecNumber evidence="4">2.7.8.5</ecNumber>
    </submittedName>
</protein>
<accession>A0A1S7AUK7</accession>
<dbReference type="RefSeq" id="WP_012984343.1">
    <property type="nucleotide sequence ID" value="NZ_CP019867.1"/>
</dbReference>
<evidence type="ECO:0000256" key="3">
    <source>
        <dbReference type="SAM" id="Phobius"/>
    </source>
</evidence>
<evidence type="ECO:0000313" key="5">
    <source>
        <dbReference type="EMBL" id="RAL70523.1"/>
    </source>
</evidence>